<name>A0A742ZM17_SALER</name>
<accession>A0A742ZM17</accession>
<keyword evidence="1" id="KW-0472">Membrane</keyword>
<dbReference type="SUPFAM" id="SSF56317">
    <property type="entry name" value="Carbon-nitrogen hydrolase"/>
    <property type="match status" value="1"/>
</dbReference>
<keyword evidence="1" id="KW-0812">Transmembrane</keyword>
<evidence type="ECO:0008006" key="3">
    <source>
        <dbReference type="Google" id="ProtNLM"/>
    </source>
</evidence>
<evidence type="ECO:0000313" key="2">
    <source>
        <dbReference type="EMBL" id="HAF1614454.1"/>
    </source>
</evidence>
<feature type="transmembrane region" description="Helical" evidence="1">
    <location>
        <begin position="37"/>
        <end position="55"/>
    </location>
</feature>
<reference evidence="2" key="2">
    <citation type="submission" date="2020-02" db="EMBL/GenBank/DDBJ databases">
        <authorList>
            <consortium name="NCBI Pathogen Detection Project"/>
        </authorList>
    </citation>
    <scope>NUCLEOTIDE SEQUENCE</scope>
    <source>
        <strain evidence="2">MA.03-3818</strain>
    </source>
</reference>
<dbReference type="InterPro" id="IPR036526">
    <property type="entry name" value="C-N_Hydrolase_sf"/>
</dbReference>
<reference evidence="2" key="1">
    <citation type="journal article" date="2018" name="Genome Biol.">
        <title>SKESA: strategic k-mer extension for scrupulous assemblies.</title>
        <authorList>
            <person name="Souvorov A."/>
            <person name="Agarwala R."/>
            <person name="Lipman D.J."/>
        </authorList>
    </citation>
    <scope>NUCLEOTIDE SEQUENCE</scope>
    <source>
        <strain evidence="2">MA.03-3818</strain>
    </source>
</reference>
<feature type="transmembrane region" description="Helical" evidence="1">
    <location>
        <begin position="12"/>
        <end position="30"/>
    </location>
</feature>
<dbReference type="AlphaFoldDB" id="A0A742ZM17"/>
<organism evidence="2">
    <name type="scientific">Salmonella enterica</name>
    <name type="common">Salmonella choleraesuis</name>
    <dbReference type="NCBI Taxonomy" id="28901"/>
    <lineage>
        <taxon>Bacteria</taxon>
        <taxon>Pseudomonadati</taxon>
        <taxon>Pseudomonadota</taxon>
        <taxon>Gammaproteobacteria</taxon>
        <taxon>Enterobacterales</taxon>
        <taxon>Enterobacteriaceae</taxon>
        <taxon>Salmonella</taxon>
    </lineage>
</organism>
<protein>
    <recommendedName>
        <fullName evidence="3">CN hydrolase domain-containing protein</fullName>
    </recommendedName>
</protein>
<keyword evidence="1" id="KW-1133">Transmembrane helix</keyword>
<gene>
    <name evidence="2" type="ORF">G9B49_003436</name>
</gene>
<sequence length="301" mass="34884">MRKIAEGSFSSWMTTLSLLYLSISIFDILIKNKSGALCCLIVSFLFVFFPGRLHYNSNINSIKIAGVQLSLMMKDFTVLEEIMNFTDEMIRNDPDIKMVVYSESPWLGFKNYNNASFTKKLLSYFIKRSLIDGVIYVFQMDSIDFNNERINKVLTVKIENGRIWYSGKSHLVPGWERGRGVNDNYFIPELNKKIFTVSERKFNALVCYDSLFMPSLFERDYDVVLVQSNYSIFKEKAGKNAYEHMVKISNILSWFSNASNGKSYINIQNEGGSDFINSYGVRKYDFYHKSLLAKSLIINMR</sequence>
<evidence type="ECO:0000256" key="1">
    <source>
        <dbReference type="SAM" id="Phobius"/>
    </source>
</evidence>
<dbReference type="EMBL" id="DAAUKO010000009">
    <property type="protein sequence ID" value="HAF1614454.1"/>
    <property type="molecule type" value="Genomic_DNA"/>
</dbReference>
<comment type="caution">
    <text evidence="2">The sequence shown here is derived from an EMBL/GenBank/DDBJ whole genome shotgun (WGS) entry which is preliminary data.</text>
</comment>
<proteinExistence type="predicted"/>